<feature type="compositionally biased region" description="Polar residues" evidence="1">
    <location>
        <begin position="1122"/>
        <end position="1135"/>
    </location>
</feature>
<dbReference type="Proteomes" id="UP000075714">
    <property type="component" value="Unassembled WGS sequence"/>
</dbReference>
<dbReference type="CDD" id="cd06093">
    <property type="entry name" value="PX_domain"/>
    <property type="match status" value="1"/>
</dbReference>
<feature type="region of interest" description="Disordered" evidence="1">
    <location>
        <begin position="113"/>
        <end position="146"/>
    </location>
</feature>
<feature type="domain" description="PX" evidence="2">
    <location>
        <begin position="970"/>
        <end position="1102"/>
    </location>
</feature>
<feature type="region of interest" description="Disordered" evidence="1">
    <location>
        <begin position="274"/>
        <end position="326"/>
    </location>
</feature>
<feature type="compositionally biased region" description="Low complexity" evidence="1">
    <location>
        <begin position="297"/>
        <end position="310"/>
    </location>
</feature>
<feature type="region of interest" description="Disordered" evidence="1">
    <location>
        <begin position="1198"/>
        <end position="1220"/>
    </location>
</feature>
<dbReference type="PANTHER" id="PTHR10555:SF170">
    <property type="entry name" value="FI18122P1"/>
    <property type="match status" value="1"/>
</dbReference>
<feature type="compositionally biased region" description="Gly residues" evidence="1">
    <location>
        <begin position="1139"/>
        <end position="1156"/>
    </location>
</feature>
<dbReference type="GO" id="GO:0005768">
    <property type="term" value="C:endosome"/>
    <property type="evidence" value="ECO:0007669"/>
    <property type="project" value="TreeGrafter"/>
</dbReference>
<keyword evidence="4" id="KW-1185">Reference proteome</keyword>
<dbReference type="OrthoDB" id="76516at2759"/>
<proteinExistence type="predicted"/>
<feature type="compositionally biased region" description="Low complexity" evidence="1">
    <location>
        <begin position="666"/>
        <end position="683"/>
    </location>
</feature>
<dbReference type="InterPro" id="IPR036871">
    <property type="entry name" value="PX_dom_sf"/>
</dbReference>
<dbReference type="InterPro" id="IPR001683">
    <property type="entry name" value="PX_dom"/>
</dbReference>
<feature type="region of interest" description="Disordered" evidence="1">
    <location>
        <begin position="167"/>
        <end position="193"/>
    </location>
</feature>
<feature type="compositionally biased region" description="Low complexity" evidence="1">
    <location>
        <begin position="879"/>
        <end position="909"/>
    </location>
</feature>
<accession>A0A150G6D2</accession>
<evidence type="ECO:0000256" key="1">
    <source>
        <dbReference type="SAM" id="MobiDB-lite"/>
    </source>
</evidence>
<feature type="region of interest" description="Disordered" evidence="1">
    <location>
        <begin position="1112"/>
        <end position="1167"/>
    </location>
</feature>
<dbReference type="STRING" id="33097.A0A150G6D2"/>
<dbReference type="SMART" id="SM00312">
    <property type="entry name" value="PX"/>
    <property type="match status" value="1"/>
</dbReference>
<dbReference type="PANTHER" id="PTHR10555">
    <property type="entry name" value="SORTING NEXIN"/>
    <property type="match status" value="1"/>
</dbReference>
<dbReference type="EMBL" id="LSYV01000056">
    <property type="protein sequence ID" value="KXZ45388.1"/>
    <property type="molecule type" value="Genomic_DNA"/>
</dbReference>
<gene>
    <name evidence="3" type="ORF">GPECTOR_55g294</name>
</gene>
<name>A0A150G6D2_GONPE</name>
<comment type="caution">
    <text evidence="3">The sequence shown here is derived from an EMBL/GenBank/DDBJ whole genome shotgun (WGS) entry which is preliminary data.</text>
</comment>
<feature type="region of interest" description="Disordered" evidence="1">
    <location>
        <begin position="868"/>
        <end position="925"/>
    </location>
</feature>
<sequence length="1332" mass="134100">MVRGGEAVAAAAAAATELMQRHWLGGSAGAASGGGTNSMSAAELLAALDRFPDASTMPRPAPAAAASWPYDGEAAEAADAPATAGSRPLAGMLLSLLSAAVAPASPLAPLAAPRTGGGGGAASGASPRLAHSLSPSSSGEDGRPLPAAGLASMAAAARMAPVELRPPALPQGWQAPDFSPQQAPSPLPSSPTAVPLLGPPLTARGPTAVPLLFGAAGVELPAWAPAVLPPLPPPGVGPPLDPALEWAVATLSRFSTVAEPGPADLRVANRTLAAHLCPPPPPPLRQPLHRPPRQPRPEGAADGGATAAAVEEAEEEVERADLRPGHVAGWRGREEARAAPDLAVPWPLALPLLGAVGSRMNAVSALALLRLVYRQVGPAWRARLPPRQQHYLVASLRAAFTAALRQPHAIDPQTAAGLLVVMARLRLRSSPAVALLVSRVLSADGDGEERPQGAPESKPEDDTPSTSGREHDRDDGAHEAHGAAQPGSSGGSGAAAVGRGPHHASGNPRMRLSWVTATLYALAKLQPGGHKPGPGAGAGAGLTLPRRAVSKLLLGGGGYDAGGGDVGWPARRAARAKQLAAAATTAAAGRGGRGAGLALVGRMSGPQLLLAMEALAALYPALGRPGARARRLQLRRQQEQERPSAGRAPREAPARAAQQEEEEEAAAAGPDAAETVAAGAAEPHTPPVPLLELPPLRLPAALATALQSRLDQLPRRLLCRAPWAMAACGAAGRGHVWQQAYVSHVRPLLSEADPWDLVLMLRGAAAHVAAARRPAAEAPDAVAWAMAAAEHNASAPAAGPAKAAAPLADSASTSAPAASPSASAWLDSELADDALRRYVALLPSASLRHTVAVGCALAVLWRPGGGTDDDDDANHNGGPAAVAAPPATPPSTAAAPAPHSAHKAVAATARPPATQAHSPVAGGAAGLTPERELLARRAADLAPERDFLLAQLDAHAAARLAAAASAEASAGPRGGRARRREPVLAVAGGALYRVNVFLQQRNEDGSDDPPSTSIESPPFFVLRRYSQFRHLHEQLKSAFPVPMSGRGMAPPPKHPLVLGDKRDALERRRAELEKWLWRLVGTPELARSPQLKAFLEFDRALTRAQAAQARRRAEVHRLLDPSTLQSESAGPSTAPSEAGYGGYGAKGRGGYPGGGTDDSASDASGPVSLGGASSLAAPAAAVAAVEAWSGGGGGLGPSALRGAVPDPRAQGPAVGGLDNDSPAAAAAAATAAGAAAGPGSAVGGGAAAAAAARLGIHLTSRSDVRRLVDLLVAKLETACSDAAAAAAEAALLRDANRAMAERLGELEGEVAGGGAAAEAPLEIAPLKTPACS</sequence>
<feature type="region of interest" description="Disordered" evidence="1">
    <location>
        <begin position="443"/>
        <end position="509"/>
    </location>
</feature>
<feature type="compositionally biased region" description="Basic and acidic residues" evidence="1">
    <location>
        <begin position="468"/>
        <end position="481"/>
    </location>
</feature>
<evidence type="ECO:0000313" key="3">
    <source>
        <dbReference type="EMBL" id="KXZ45388.1"/>
    </source>
</evidence>
<feature type="compositionally biased region" description="Basic and acidic residues" evidence="1">
    <location>
        <begin position="636"/>
        <end position="653"/>
    </location>
</feature>
<dbReference type="PROSITE" id="PS50195">
    <property type="entry name" value="PX"/>
    <property type="match status" value="1"/>
</dbReference>
<evidence type="ECO:0000259" key="2">
    <source>
        <dbReference type="PROSITE" id="PS50195"/>
    </source>
</evidence>
<reference evidence="4" key="1">
    <citation type="journal article" date="2016" name="Nat. Commun.">
        <title>The Gonium pectorale genome demonstrates co-option of cell cycle regulation during the evolution of multicellularity.</title>
        <authorList>
            <person name="Hanschen E.R."/>
            <person name="Marriage T.N."/>
            <person name="Ferris P.J."/>
            <person name="Hamaji T."/>
            <person name="Toyoda A."/>
            <person name="Fujiyama A."/>
            <person name="Neme R."/>
            <person name="Noguchi H."/>
            <person name="Minakuchi Y."/>
            <person name="Suzuki M."/>
            <person name="Kawai-Toyooka H."/>
            <person name="Smith D.R."/>
            <person name="Sparks H."/>
            <person name="Anderson J."/>
            <person name="Bakaric R."/>
            <person name="Luria V."/>
            <person name="Karger A."/>
            <person name="Kirschner M.W."/>
            <person name="Durand P.M."/>
            <person name="Michod R.E."/>
            <person name="Nozaki H."/>
            <person name="Olson B.J."/>
        </authorList>
    </citation>
    <scope>NUCLEOTIDE SEQUENCE [LARGE SCALE GENOMIC DNA]</scope>
    <source>
        <strain evidence="4">NIES-2863</strain>
    </source>
</reference>
<evidence type="ECO:0000313" key="4">
    <source>
        <dbReference type="Proteomes" id="UP000075714"/>
    </source>
</evidence>
<protein>
    <recommendedName>
        <fullName evidence="2">PX domain-containing protein</fullName>
    </recommendedName>
</protein>
<dbReference type="SUPFAM" id="SSF64268">
    <property type="entry name" value="PX domain"/>
    <property type="match status" value="1"/>
</dbReference>
<dbReference type="Pfam" id="PF00787">
    <property type="entry name" value="PX"/>
    <property type="match status" value="1"/>
</dbReference>
<dbReference type="GO" id="GO:0035091">
    <property type="term" value="F:phosphatidylinositol binding"/>
    <property type="evidence" value="ECO:0007669"/>
    <property type="project" value="InterPro"/>
</dbReference>
<organism evidence="3 4">
    <name type="scientific">Gonium pectorale</name>
    <name type="common">Green alga</name>
    <dbReference type="NCBI Taxonomy" id="33097"/>
    <lineage>
        <taxon>Eukaryota</taxon>
        <taxon>Viridiplantae</taxon>
        <taxon>Chlorophyta</taxon>
        <taxon>core chlorophytes</taxon>
        <taxon>Chlorophyceae</taxon>
        <taxon>CS clade</taxon>
        <taxon>Chlamydomonadales</taxon>
        <taxon>Volvocaceae</taxon>
        <taxon>Gonium</taxon>
    </lineage>
</organism>
<feature type="region of interest" description="Disordered" evidence="1">
    <location>
        <begin position="629"/>
        <end position="692"/>
    </location>
</feature>
<dbReference type="Gene3D" id="3.30.1520.10">
    <property type="entry name" value="Phox-like domain"/>
    <property type="match status" value="1"/>
</dbReference>